<keyword evidence="1" id="KW-0732">Signal</keyword>
<dbReference type="SMART" id="SM00034">
    <property type="entry name" value="CLECT"/>
    <property type="match status" value="1"/>
</dbReference>
<keyword evidence="4" id="KW-1185">Reference proteome</keyword>
<evidence type="ECO:0000259" key="2">
    <source>
        <dbReference type="PROSITE" id="PS50041"/>
    </source>
</evidence>
<dbReference type="PROSITE" id="PS50041">
    <property type="entry name" value="C_TYPE_LECTIN_2"/>
    <property type="match status" value="1"/>
</dbReference>
<organism evidence="3 4">
    <name type="scientific">Lymnaea stagnalis</name>
    <name type="common">Great pond snail</name>
    <name type="synonym">Helix stagnalis</name>
    <dbReference type="NCBI Taxonomy" id="6523"/>
    <lineage>
        <taxon>Eukaryota</taxon>
        <taxon>Metazoa</taxon>
        <taxon>Spiralia</taxon>
        <taxon>Lophotrochozoa</taxon>
        <taxon>Mollusca</taxon>
        <taxon>Gastropoda</taxon>
        <taxon>Heterobranchia</taxon>
        <taxon>Euthyneura</taxon>
        <taxon>Panpulmonata</taxon>
        <taxon>Hygrophila</taxon>
        <taxon>Lymnaeoidea</taxon>
        <taxon>Lymnaeidae</taxon>
        <taxon>Lymnaea</taxon>
    </lineage>
</organism>
<dbReference type="EMBL" id="CAXITT010000414">
    <property type="protein sequence ID" value="CAL1541105.1"/>
    <property type="molecule type" value="Genomic_DNA"/>
</dbReference>
<dbReference type="CDD" id="cd00037">
    <property type="entry name" value="CLECT"/>
    <property type="match status" value="1"/>
</dbReference>
<evidence type="ECO:0000313" key="3">
    <source>
        <dbReference type="EMBL" id="CAL1541105.1"/>
    </source>
</evidence>
<dbReference type="Gene3D" id="3.10.100.10">
    <property type="entry name" value="Mannose-Binding Protein A, subunit A"/>
    <property type="match status" value="1"/>
</dbReference>
<accession>A0AAV2I3D8</accession>
<dbReference type="AlphaFoldDB" id="A0AAV2I3D8"/>
<protein>
    <recommendedName>
        <fullName evidence="2">C-type lectin domain-containing protein</fullName>
    </recommendedName>
</protein>
<feature type="chain" id="PRO_5043729810" description="C-type lectin domain-containing protein" evidence="1">
    <location>
        <begin position="17"/>
        <end position="335"/>
    </location>
</feature>
<feature type="non-terminal residue" evidence="3">
    <location>
        <position position="1"/>
    </location>
</feature>
<dbReference type="InterPro" id="IPR016187">
    <property type="entry name" value="CTDL_fold"/>
</dbReference>
<dbReference type="Pfam" id="PF00059">
    <property type="entry name" value="Lectin_C"/>
    <property type="match status" value="1"/>
</dbReference>
<proteinExistence type="predicted"/>
<dbReference type="Proteomes" id="UP001497497">
    <property type="component" value="Unassembled WGS sequence"/>
</dbReference>
<dbReference type="InterPro" id="IPR016186">
    <property type="entry name" value="C-type_lectin-like/link_sf"/>
</dbReference>
<comment type="caution">
    <text evidence="3">The sequence shown here is derived from an EMBL/GenBank/DDBJ whole genome shotgun (WGS) entry which is preliminary data.</text>
</comment>
<evidence type="ECO:0000256" key="1">
    <source>
        <dbReference type="SAM" id="SignalP"/>
    </source>
</evidence>
<sequence length="335" mass="37747">ILILALLFSVSGLVVEVTPGVFDPDGSRSLTVNCTFSRGVRDDVTAVVSLIVSRSQYSSSDTFIDLASINEYSSNQVNVFGSENTTATGSIDPQKNSFISLYWDSPSTREAGNYRCSAQGITSVGHSIVETEDAEVRLLLRPDDHQLNRTKLLQDRLKSIDLRLSEFKNSTDKEMSALKQDITKSDTFIAEIRRRFETIQSTLFDRPVRYENSRYYVSKHNWRYPSLDESMCDLLGGSLLEISDVNEFKAVSDFLRNDSAFDGVLTGGSHEDKEGAYVFMGSGREMVYKNWAPGEPKGTRDENCVVLLKQYGWQMAVKPCFDNRLNYRFVCETEL</sequence>
<evidence type="ECO:0000313" key="4">
    <source>
        <dbReference type="Proteomes" id="UP001497497"/>
    </source>
</evidence>
<reference evidence="3 4" key="1">
    <citation type="submission" date="2024-04" db="EMBL/GenBank/DDBJ databases">
        <authorList>
            <consortium name="Genoscope - CEA"/>
            <person name="William W."/>
        </authorList>
    </citation>
    <scope>NUCLEOTIDE SEQUENCE [LARGE SCALE GENOMIC DNA]</scope>
</reference>
<dbReference type="InterPro" id="IPR001304">
    <property type="entry name" value="C-type_lectin-like"/>
</dbReference>
<name>A0AAV2I3D8_LYMST</name>
<dbReference type="SUPFAM" id="SSF56436">
    <property type="entry name" value="C-type lectin-like"/>
    <property type="match status" value="1"/>
</dbReference>
<feature type="signal peptide" evidence="1">
    <location>
        <begin position="1"/>
        <end position="16"/>
    </location>
</feature>
<feature type="domain" description="C-type lectin" evidence="2">
    <location>
        <begin position="210"/>
        <end position="314"/>
    </location>
</feature>
<gene>
    <name evidence="3" type="ORF">GSLYS_00014747001</name>
</gene>